<name>A0ABN3PDB0_9MICO</name>
<dbReference type="InterPro" id="IPR001387">
    <property type="entry name" value="Cro/C1-type_HTH"/>
</dbReference>
<feature type="transmembrane region" description="Helical" evidence="1">
    <location>
        <begin position="95"/>
        <end position="115"/>
    </location>
</feature>
<dbReference type="EMBL" id="BAAARI010000011">
    <property type="protein sequence ID" value="GAA2577493.1"/>
    <property type="molecule type" value="Genomic_DNA"/>
</dbReference>
<sequence length="196" mass="20302">MLVLAVIVTGVLGAVSFALSYAGLVEVAAWARVPTWLAWAVPVVVDGAILVYTIAALVFRARGEAARVEWSALAGFASLSVVANGVHAWDGAPVWMRTTLGVGIAGLAPVAVLLATHTLARLVIAPVGDHLVAPIAAVATAREAEEVAPLQSSPARNDEIARLRREERLSGKQIAARMGVSPSTVSRVLNSTEATA</sequence>
<evidence type="ECO:0000256" key="1">
    <source>
        <dbReference type="SAM" id="Phobius"/>
    </source>
</evidence>
<keyword evidence="1" id="KW-0812">Transmembrane</keyword>
<keyword evidence="3" id="KW-1185">Reference proteome</keyword>
<dbReference type="RefSeq" id="WP_344228419.1">
    <property type="nucleotide sequence ID" value="NZ_BAAARI010000011.1"/>
</dbReference>
<evidence type="ECO:0008006" key="4">
    <source>
        <dbReference type="Google" id="ProtNLM"/>
    </source>
</evidence>
<proteinExistence type="predicted"/>
<feature type="transmembrane region" description="Helical" evidence="1">
    <location>
        <begin position="36"/>
        <end position="58"/>
    </location>
</feature>
<gene>
    <name evidence="2" type="ORF">GCM10009862_16010</name>
</gene>
<accession>A0ABN3PDB0</accession>
<comment type="caution">
    <text evidence="2">The sequence shown here is derived from an EMBL/GenBank/DDBJ whole genome shotgun (WGS) entry which is preliminary data.</text>
</comment>
<keyword evidence="1" id="KW-1133">Transmembrane helix</keyword>
<evidence type="ECO:0000313" key="2">
    <source>
        <dbReference type="EMBL" id="GAA2577493.1"/>
    </source>
</evidence>
<organism evidence="2 3">
    <name type="scientific">Microbacterium binotii</name>
    <dbReference type="NCBI Taxonomy" id="462710"/>
    <lineage>
        <taxon>Bacteria</taxon>
        <taxon>Bacillati</taxon>
        <taxon>Actinomycetota</taxon>
        <taxon>Actinomycetes</taxon>
        <taxon>Micrococcales</taxon>
        <taxon>Microbacteriaceae</taxon>
        <taxon>Microbacterium</taxon>
    </lineage>
</organism>
<dbReference type="Proteomes" id="UP001500274">
    <property type="component" value="Unassembled WGS sequence"/>
</dbReference>
<keyword evidence="1" id="KW-0472">Membrane</keyword>
<dbReference type="CDD" id="cd00093">
    <property type="entry name" value="HTH_XRE"/>
    <property type="match status" value="1"/>
</dbReference>
<reference evidence="2 3" key="1">
    <citation type="journal article" date="2019" name="Int. J. Syst. Evol. Microbiol.">
        <title>The Global Catalogue of Microorganisms (GCM) 10K type strain sequencing project: providing services to taxonomists for standard genome sequencing and annotation.</title>
        <authorList>
            <consortium name="The Broad Institute Genomics Platform"/>
            <consortium name="The Broad Institute Genome Sequencing Center for Infectious Disease"/>
            <person name="Wu L."/>
            <person name="Ma J."/>
        </authorList>
    </citation>
    <scope>NUCLEOTIDE SEQUENCE [LARGE SCALE GENOMIC DNA]</scope>
    <source>
        <strain evidence="2 3">JCM 16365</strain>
    </source>
</reference>
<evidence type="ECO:0000313" key="3">
    <source>
        <dbReference type="Proteomes" id="UP001500274"/>
    </source>
</evidence>
<dbReference type="InterPro" id="IPR010982">
    <property type="entry name" value="Lambda_DNA-bd_dom_sf"/>
</dbReference>
<protein>
    <recommendedName>
        <fullName evidence="4">DUF2637 domain-containing protein</fullName>
    </recommendedName>
</protein>
<dbReference type="Gene3D" id="1.10.260.40">
    <property type="entry name" value="lambda repressor-like DNA-binding domains"/>
    <property type="match status" value="1"/>
</dbReference>
<dbReference type="Pfam" id="PF13384">
    <property type="entry name" value="HTH_23"/>
    <property type="match status" value="1"/>
</dbReference>
<feature type="transmembrane region" description="Helical" evidence="1">
    <location>
        <begin position="70"/>
        <end position="89"/>
    </location>
</feature>
<dbReference type="Pfam" id="PF10935">
    <property type="entry name" value="DUF2637"/>
    <property type="match status" value="1"/>
</dbReference>
<dbReference type="InterPro" id="IPR021235">
    <property type="entry name" value="DUF2637"/>
</dbReference>